<evidence type="ECO:0000256" key="4">
    <source>
        <dbReference type="ARBA" id="ARBA00023002"/>
    </source>
</evidence>
<dbReference type="Pfam" id="PF01641">
    <property type="entry name" value="SelR"/>
    <property type="match status" value="1"/>
</dbReference>
<gene>
    <name evidence="6" type="primary">msrB</name>
    <name evidence="8" type="ORF">SAMN05216234_12514</name>
</gene>
<dbReference type="STRING" id="223786.SAMN05216234_12514"/>
<protein>
    <recommendedName>
        <fullName evidence="6">Peptide methionine sulfoxide reductase MsrB</fullName>
        <ecNumber evidence="6">1.8.4.12</ecNumber>
    </recommendedName>
    <alternativeName>
        <fullName evidence="6">Peptide-methionine (R)-S-oxide reductase</fullName>
    </alternativeName>
</protein>
<dbReference type="OrthoDB" id="4174719at2"/>
<feature type="active site" description="Nucleophile" evidence="6">
    <location>
        <position position="119"/>
    </location>
</feature>
<organism evidence="8 9">
    <name type="scientific">Hydrogenimonas thermophila</name>
    <dbReference type="NCBI Taxonomy" id="223786"/>
    <lineage>
        <taxon>Bacteria</taxon>
        <taxon>Pseudomonadati</taxon>
        <taxon>Campylobacterota</taxon>
        <taxon>Epsilonproteobacteria</taxon>
        <taxon>Campylobacterales</taxon>
        <taxon>Hydrogenimonadaceae</taxon>
        <taxon>Hydrogenimonas</taxon>
    </lineage>
</organism>
<evidence type="ECO:0000256" key="1">
    <source>
        <dbReference type="ARBA" id="ARBA00007174"/>
    </source>
</evidence>
<dbReference type="GO" id="GO:0008270">
    <property type="term" value="F:zinc ion binding"/>
    <property type="evidence" value="ECO:0007669"/>
    <property type="project" value="UniProtKB-UniRule"/>
</dbReference>
<sequence length="134" mass="15288">MKKIVKTDEEWKELLTPYQYKVCRLKGTEPAFSGEYYNHKGDGIYKCVCCGEPLFDSKDKFDSGSGWPSFTRPITAEAVEEHEDRSYGMIRTEVTCTKCDAHLGHVFDDGPAPTGLRYCINSICLEFVDRNENK</sequence>
<dbReference type="InterPro" id="IPR002579">
    <property type="entry name" value="Met_Sox_Rdtase_MsrB_dom"/>
</dbReference>
<dbReference type="GO" id="GO:0030091">
    <property type="term" value="P:protein repair"/>
    <property type="evidence" value="ECO:0007669"/>
    <property type="project" value="InterPro"/>
</dbReference>
<dbReference type="EMBL" id="FOXB01000025">
    <property type="protein sequence ID" value="SFP54377.1"/>
    <property type="molecule type" value="Genomic_DNA"/>
</dbReference>
<dbReference type="InterPro" id="IPR011057">
    <property type="entry name" value="Mss4-like_sf"/>
</dbReference>
<accession>A0A1I5R7S0</accession>
<dbReference type="GO" id="GO:0033743">
    <property type="term" value="F:peptide-methionine (R)-S-oxide reductase activity"/>
    <property type="evidence" value="ECO:0007669"/>
    <property type="project" value="UniProtKB-UniRule"/>
</dbReference>
<dbReference type="GO" id="GO:0006979">
    <property type="term" value="P:response to oxidative stress"/>
    <property type="evidence" value="ECO:0007669"/>
    <property type="project" value="InterPro"/>
</dbReference>
<evidence type="ECO:0000313" key="8">
    <source>
        <dbReference type="EMBL" id="SFP54377.1"/>
    </source>
</evidence>
<dbReference type="GO" id="GO:0005737">
    <property type="term" value="C:cytoplasm"/>
    <property type="evidence" value="ECO:0007669"/>
    <property type="project" value="TreeGrafter"/>
</dbReference>
<keyword evidence="9" id="KW-1185">Reference proteome</keyword>
<keyword evidence="2 6" id="KW-0479">Metal-binding</keyword>
<comment type="similarity">
    <text evidence="1 6">Belongs to the MsrB Met sulfoxide reductase family.</text>
</comment>
<proteinExistence type="inferred from homology"/>
<dbReference type="NCBIfam" id="TIGR00357">
    <property type="entry name" value="peptide-methionine (R)-S-oxide reductase MsrB"/>
    <property type="match status" value="1"/>
</dbReference>
<dbReference type="Gene3D" id="2.170.150.20">
    <property type="entry name" value="Peptide methionine sulfoxide reductase"/>
    <property type="match status" value="1"/>
</dbReference>
<dbReference type="Proteomes" id="UP000199227">
    <property type="component" value="Unassembled WGS sequence"/>
</dbReference>
<feature type="domain" description="MsrB" evidence="7">
    <location>
        <begin position="8"/>
        <end position="130"/>
    </location>
</feature>
<dbReference type="PANTHER" id="PTHR10173">
    <property type="entry name" value="METHIONINE SULFOXIDE REDUCTASE"/>
    <property type="match status" value="1"/>
</dbReference>
<dbReference type="RefSeq" id="WP_092912850.1">
    <property type="nucleotide sequence ID" value="NZ_CP136592.1"/>
</dbReference>
<dbReference type="AlphaFoldDB" id="A0A1I5R7S0"/>
<dbReference type="HAMAP" id="MF_01400">
    <property type="entry name" value="MsrB"/>
    <property type="match status" value="1"/>
</dbReference>
<dbReference type="PANTHER" id="PTHR10173:SF52">
    <property type="entry name" value="METHIONINE-R-SULFOXIDE REDUCTASE B1"/>
    <property type="match status" value="1"/>
</dbReference>
<feature type="binding site" evidence="6">
    <location>
        <position position="50"/>
    </location>
    <ligand>
        <name>Zn(2+)</name>
        <dbReference type="ChEBI" id="CHEBI:29105"/>
    </ligand>
</feature>
<dbReference type="PROSITE" id="PS51790">
    <property type="entry name" value="MSRB"/>
    <property type="match status" value="1"/>
</dbReference>
<evidence type="ECO:0000256" key="5">
    <source>
        <dbReference type="ARBA" id="ARBA00048488"/>
    </source>
</evidence>
<dbReference type="FunFam" id="2.170.150.20:FF:000001">
    <property type="entry name" value="Peptide methionine sulfoxide reductase MsrB"/>
    <property type="match status" value="1"/>
</dbReference>
<feature type="binding site" evidence="6">
    <location>
        <position position="47"/>
    </location>
    <ligand>
        <name>Zn(2+)</name>
        <dbReference type="ChEBI" id="CHEBI:29105"/>
    </ligand>
</feature>
<reference evidence="8 9" key="1">
    <citation type="submission" date="2016-10" db="EMBL/GenBank/DDBJ databases">
        <authorList>
            <person name="de Groot N.N."/>
        </authorList>
    </citation>
    <scope>NUCLEOTIDE SEQUENCE [LARGE SCALE GENOMIC DNA]</scope>
    <source>
        <strain evidence="8 9">EP1-55-1</strain>
    </source>
</reference>
<evidence type="ECO:0000256" key="6">
    <source>
        <dbReference type="HAMAP-Rule" id="MF_01400"/>
    </source>
</evidence>
<feature type="binding site" evidence="6">
    <location>
        <position position="96"/>
    </location>
    <ligand>
        <name>Zn(2+)</name>
        <dbReference type="ChEBI" id="CHEBI:29105"/>
    </ligand>
</feature>
<keyword evidence="4 6" id="KW-0560">Oxidoreductase</keyword>
<comment type="catalytic activity">
    <reaction evidence="5 6">
        <text>L-methionyl-[protein] + [thioredoxin]-disulfide + H2O = L-methionyl-(R)-S-oxide-[protein] + [thioredoxin]-dithiol</text>
        <dbReference type="Rhea" id="RHEA:24164"/>
        <dbReference type="Rhea" id="RHEA-COMP:10698"/>
        <dbReference type="Rhea" id="RHEA-COMP:10700"/>
        <dbReference type="Rhea" id="RHEA-COMP:12313"/>
        <dbReference type="Rhea" id="RHEA-COMP:12314"/>
        <dbReference type="ChEBI" id="CHEBI:15377"/>
        <dbReference type="ChEBI" id="CHEBI:16044"/>
        <dbReference type="ChEBI" id="CHEBI:29950"/>
        <dbReference type="ChEBI" id="CHEBI:45764"/>
        <dbReference type="ChEBI" id="CHEBI:50058"/>
        <dbReference type="EC" id="1.8.4.12"/>
    </reaction>
</comment>
<keyword evidence="3 6" id="KW-0862">Zinc</keyword>
<dbReference type="InterPro" id="IPR028427">
    <property type="entry name" value="Met_Sox_Rdtase_MsrB"/>
</dbReference>
<name>A0A1I5R7S0_9BACT</name>
<evidence type="ECO:0000256" key="2">
    <source>
        <dbReference type="ARBA" id="ARBA00022723"/>
    </source>
</evidence>
<evidence type="ECO:0000256" key="3">
    <source>
        <dbReference type="ARBA" id="ARBA00022833"/>
    </source>
</evidence>
<dbReference type="EC" id="1.8.4.12" evidence="6"/>
<feature type="binding site" evidence="6">
    <location>
        <position position="99"/>
    </location>
    <ligand>
        <name>Zn(2+)</name>
        <dbReference type="ChEBI" id="CHEBI:29105"/>
    </ligand>
</feature>
<evidence type="ECO:0000313" key="9">
    <source>
        <dbReference type="Proteomes" id="UP000199227"/>
    </source>
</evidence>
<comment type="cofactor">
    <cofactor evidence="6">
        <name>Zn(2+)</name>
        <dbReference type="ChEBI" id="CHEBI:29105"/>
    </cofactor>
    <text evidence="6">Binds 1 zinc ion per subunit. The zinc ion is important for the structural integrity of the protein.</text>
</comment>
<evidence type="ECO:0000259" key="7">
    <source>
        <dbReference type="PROSITE" id="PS51790"/>
    </source>
</evidence>
<dbReference type="SUPFAM" id="SSF51316">
    <property type="entry name" value="Mss4-like"/>
    <property type="match status" value="1"/>
</dbReference>